<dbReference type="Proteomes" id="UP000070501">
    <property type="component" value="Unassembled WGS sequence"/>
</dbReference>
<organism evidence="10 11">
    <name type="scientific">Microdochium bolleyi</name>
    <dbReference type="NCBI Taxonomy" id="196109"/>
    <lineage>
        <taxon>Eukaryota</taxon>
        <taxon>Fungi</taxon>
        <taxon>Dikarya</taxon>
        <taxon>Ascomycota</taxon>
        <taxon>Pezizomycotina</taxon>
        <taxon>Sordariomycetes</taxon>
        <taxon>Xylariomycetidae</taxon>
        <taxon>Xylariales</taxon>
        <taxon>Microdochiaceae</taxon>
        <taxon>Microdochium</taxon>
    </lineage>
</organism>
<evidence type="ECO:0000256" key="5">
    <source>
        <dbReference type="ARBA" id="ARBA00023002"/>
    </source>
</evidence>
<keyword evidence="11" id="KW-1185">Reference proteome</keyword>
<dbReference type="InParanoid" id="A0A136IN63"/>
<comment type="similarity">
    <text evidence="2 9">Belongs to the cytochrome P450 family.</text>
</comment>
<reference evidence="11" key="1">
    <citation type="submission" date="2016-02" db="EMBL/GenBank/DDBJ databases">
        <title>Draft genome sequence of Microdochium bolleyi, a fungal endophyte of beachgrass.</title>
        <authorList>
            <consortium name="DOE Joint Genome Institute"/>
            <person name="David A.S."/>
            <person name="May G."/>
            <person name="Haridas S."/>
            <person name="Lim J."/>
            <person name="Wang M."/>
            <person name="Labutti K."/>
            <person name="Lipzen A."/>
            <person name="Barry K."/>
            <person name="Grigoriev I.V."/>
        </authorList>
    </citation>
    <scope>NUCLEOTIDE SEQUENCE [LARGE SCALE GENOMIC DNA]</scope>
    <source>
        <strain evidence="11">J235TASD1</strain>
    </source>
</reference>
<keyword evidence="6 8" id="KW-0408">Iron</keyword>
<evidence type="ECO:0000313" key="11">
    <source>
        <dbReference type="Proteomes" id="UP000070501"/>
    </source>
</evidence>
<protein>
    <submittedName>
        <fullName evidence="10">Cytochrome P450</fullName>
    </submittedName>
</protein>
<dbReference type="GO" id="GO:0005506">
    <property type="term" value="F:iron ion binding"/>
    <property type="evidence" value="ECO:0007669"/>
    <property type="project" value="InterPro"/>
</dbReference>
<dbReference type="EMBL" id="KQ964268">
    <property type="protein sequence ID" value="KXJ86380.1"/>
    <property type="molecule type" value="Genomic_DNA"/>
</dbReference>
<dbReference type="AlphaFoldDB" id="A0A136IN63"/>
<accession>A0A136IN63</accession>
<dbReference type="GO" id="GO:0016705">
    <property type="term" value="F:oxidoreductase activity, acting on paired donors, with incorporation or reduction of molecular oxygen"/>
    <property type="evidence" value="ECO:0007669"/>
    <property type="project" value="InterPro"/>
</dbReference>
<evidence type="ECO:0000313" key="10">
    <source>
        <dbReference type="EMBL" id="KXJ86380.1"/>
    </source>
</evidence>
<dbReference type="Pfam" id="PF00067">
    <property type="entry name" value="p450"/>
    <property type="match status" value="1"/>
</dbReference>
<dbReference type="GO" id="GO:0004497">
    <property type="term" value="F:monooxygenase activity"/>
    <property type="evidence" value="ECO:0007669"/>
    <property type="project" value="UniProtKB-KW"/>
</dbReference>
<dbReference type="InterPro" id="IPR036396">
    <property type="entry name" value="Cyt_P450_sf"/>
</dbReference>
<evidence type="ECO:0000256" key="8">
    <source>
        <dbReference type="PIRSR" id="PIRSR602403-1"/>
    </source>
</evidence>
<dbReference type="InterPro" id="IPR002403">
    <property type="entry name" value="Cyt_P450_E_grp-IV"/>
</dbReference>
<keyword evidence="4 8" id="KW-0479">Metal-binding</keyword>
<evidence type="ECO:0000256" key="9">
    <source>
        <dbReference type="RuleBase" id="RU000461"/>
    </source>
</evidence>
<dbReference type="PRINTS" id="PR00465">
    <property type="entry name" value="EP450IV"/>
</dbReference>
<evidence type="ECO:0000256" key="7">
    <source>
        <dbReference type="ARBA" id="ARBA00023033"/>
    </source>
</evidence>
<keyword evidence="3 8" id="KW-0349">Heme</keyword>
<dbReference type="OrthoDB" id="1844152at2759"/>
<evidence type="ECO:0000256" key="2">
    <source>
        <dbReference type="ARBA" id="ARBA00010617"/>
    </source>
</evidence>
<dbReference type="STRING" id="196109.A0A136IN63"/>
<dbReference type="CDD" id="cd11041">
    <property type="entry name" value="CYP503A1-like"/>
    <property type="match status" value="1"/>
</dbReference>
<dbReference type="GO" id="GO:0020037">
    <property type="term" value="F:heme binding"/>
    <property type="evidence" value="ECO:0007669"/>
    <property type="project" value="InterPro"/>
</dbReference>
<sequence length="535" mass="59411">MAASSSSIPFSEYVAPALSAIQGKPQSALVVTVLLLGGSLLWTQDSTGAKSAGFPQVANQTPEEFQINAEKTIEKGRAQYKDEPFTLKTTMGYYTILSPELGHALRNEPGLNFMHTSSANMHSYLPGFEPFKAGDRNEAILQSVIRKQLTKSLSHIAEPLSAEARLAIDHNFGSSTAWRSVQPYPGFLDIVARLSSLIFLGKELCRNDEWLDITKLYTINSIEAAEELKGYPVWMRRFVNAWLLPKGHLVRQQVANANRLINRVIKERKERQRGGKADAQYVPNAIDWFEEESAGMPYEPGRLQLMLSTVATHTTADLLTETMLRLALEPEFVEELRDEIISVLLDGGAWTKNALSNLKLLDSALKETQRLRPITSPTMSRMVVAPTPIPGTDRILPVGAQTLVSTHLRFDPDVYEQPHKYIGRRFADMRANGETTLPVHLVSTGVTSLSFGHGNHACPGRFFAATELKIALCHLLIKYDWEIDHEQNPIGSAVDMTPRMNGVGLSVNTSIRLRFRKRTPAEMGIDLDVIGHGTE</sequence>
<dbReference type="PROSITE" id="PS00086">
    <property type="entry name" value="CYTOCHROME_P450"/>
    <property type="match status" value="1"/>
</dbReference>
<dbReference type="SUPFAM" id="SSF48264">
    <property type="entry name" value="Cytochrome P450"/>
    <property type="match status" value="1"/>
</dbReference>
<dbReference type="PANTHER" id="PTHR46206">
    <property type="entry name" value="CYTOCHROME P450"/>
    <property type="match status" value="1"/>
</dbReference>
<evidence type="ECO:0000256" key="4">
    <source>
        <dbReference type="ARBA" id="ARBA00022723"/>
    </source>
</evidence>
<keyword evidence="5 9" id="KW-0560">Oxidoreductase</keyword>
<keyword evidence="7 9" id="KW-0503">Monooxygenase</keyword>
<gene>
    <name evidence="10" type="ORF">Micbo1qcDRAFT_219320</name>
</gene>
<feature type="binding site" description="axial binding residue" evidence="8">
    <location>
        <position position="458"/>
    </location>
    <ligand>
        <name>heme</name>
        <dbReference type="ChEBI" id="CHEBI:30413"/>
    </ligand>
    <ligandPart>
        <name>Fe</name>
        <dbReference type="ChEBI" id="CHEBI:18248"/>
    </ligandPart>
</feature>
<evidence type="ECO:0000256" key="6">
    <source>
        <dbReference type="ARBA" id="ARBA00023004"/>
    </source>
</evidence>
<evidence type="ECO:0000256" key="3">
    <source>
        <dbReference type="ARBA" id="ARBA00022617"/>
    </source>
</evidence>
<proteinExistence type="inferred from homology"/>
<dbReference type="PANTHER" id="PTHR46206:SF2">
    <property type="entry name" value="CYTOCHROME P450 MONOOXYGENASE AUSG-RELATED"/>
    <property type="match status" value="1"/>
</dbReference>
<dbReference type="Gene3D" id="1.10.630.10">
    <property type="entry name" value="Cytochrome P450"/>
    <property type="match status" value="1"/>
</dbReference>
<evidence type="ECO:0000256" key="1">
    <source>
        <dbReference type="ARBA" id="ARBA00001971"/>
    </source>
</evidence>
<dbReference type="InterPro" id="IPR017972">
    <property type="entry name" value="Cyt_P450_CS"/>
</dbReference>
<dbReference type="InterPro" id="IPR001128">
    <property type="entry name" value="Cyt_P450"/>
</dbReference>
<name>A0A136IN63_9PEZI</name>
<comment type="cofactor">
    <cofactor evidence="1 8">
        <name>heme</name>
        <dbReference type="ChEBI" id="CHEBI:30413"/>
    </cofactor>
</comment>